<organism evidence="1 2">
    <name type="scientific">Pseudomonas farsensis</name>
    <dbReference type="NCBI Taxonomy" id="2745492"/>
    <lineage>
        <taxon>Bacteria</taxon>
        <taxon>Pseudomonadati</taxon>
        <taxon>Pseudomonadota</taxon>
        <taxon>Gammaproteobacteria</taxon>
        <taxon>Pseudomonadales</taxon>
        <taxon>Pseudomonadaceae</taxon>
        <taxon>Pseudomonas</taxon>
    </lineage>
</organism>
<reference evidence="1 2" key="1">
    <citation type="submission" date="2024-02" db="EMBL/GenBank/DDBJ databases">
        <title>Identification of pathogenicity and growth-promoting function of Pseudomonas putida variant.</title>
        <authorList>
            <person name="Sun J."/>
        </authorList>
    </citation>
    <scope>NUCLEOTIDE SEQUENCE [LARGE SCALE GENOMIC DNA]</scope>
    <source>
        <strain evidence="1 2">A03</strain>
    </source>
</reference>
<name>A0ABU8QV38_9PSED</name>
<protein>
    <submittedName>
        <fullName evidence="1">Uncharacterized protein</fullName>
    </submittedName>
</protein>
<accession>A0ABU8QV38</accession>
<evidence type="ECO:0000313" key="1">
    <source>
        <dbReference type="EMBL" id="MEJ5864529.1"/>
    </source>
</evidence>
<gene>
    <name evidence="1" type="ORF">V7S98_14980</name>
</gene>
<proteinExistence type="predicted"/>
<evidence type="ECO:0000313" key="2">
    <source>
        <dbReference type="Proteomes" id="UP001380290"/>
    </source>
</evidence>
<dbReference type="RefSeq" id="WP_339599750.1">
    <property type="nucleotide sequence ID" value="NZ_JBBHLC010000042.1"/>
</dbReference>
<dbReference type="EMBL" id="JBBHLC010000042">
    <property type="protein sequence ID" value="MEJ5864529.1"/>
    <property type="molecule type" value="Genomic_DNA"/>
</dbReference>
<keyword evidence="2" id="KW-1185">Reference proteome</keyword>
<dbReference type="Proteomes" id="UP001380290">
    <property type="component" value="Unassembled WGS sequence"/>
</dbReference>
<comment type="caution">
    <text evidence="1">The sequence shown here is derived from an EMBL/GenBank/DDBJ whole genome shotgun (WGS) entry which is preliminary data.</text>
</comment>
<sequence>MPDITPMPAGSLKQAISAQFASRPTLRQVLGKAALATLTKAYPALAIELPELDSADVFTVTQAAGEDHVELVAIVDKLLEAFVRGEPLAFDQNNRLSMQPPSGAVTDIVDDSPLQTLNIDLSTLNGAFDECLAGLVQAFQQAQADYWNALDLTAPDSNGVSRHRWMSQALKIALAGSQSLAALDEDERSLVYELLQGLAQGPTLYALEVRLQDKAATLTHLRADLLLVAERETRSVVLWCRVDGHVSAFSSLEAFAGQLRDELAAQYRFDSLTWNRYALEGDAFLRQSGLLLNSMLGEFKRLRLASIATVAQLETVFAALSDPAFYFPDTDYFQQHGAAPQLPDWLAQASREDRFEYHAALLDLAVAQVKAGGHTALDDIEDMHTYAAQRLREQLLADYPTEANYFPDDLLLSVSVPDGLADKELPVTLKALGQMTLTELAIGHLDALQGGVVTAISHRDNQLIMPWMNSLYVTRLIGTVDIGASYPAYLLEKLDDPLQQGQRIERFASQWRLRLLFDALRAKIEKRLSDDAWQALAEFCRSQRDLKSNIDVAPLAFKCEPSAESPDSATCMFVLSLKDPGTVLLYRPLYEGEALLQYTDQQALMAALSQAGALQDSVLEWLPATAYRVYANGGFIEPHLRRVIFDTSIWPEPVDPVTLWLRPWLADIDTQMFKSRRAAMLELAERQTVSNAEHRWGVVKQGAWLLFNLVAPALPGPAMTLVWAAIGIASVLADVGTLQHASDKAVRAQATVDLLSNLAMVLVHGRLEQAPVEPQPASAEPFGFRFPEPRWGGDGIPLPVTSGPVHPRAALEERPALVTLDSGWGPKPDALAQALRPLASEVDLAEATYANGLYLKDERWYVELHGLRLQVMHEGDRRRIVGPGGEPGPYLFDDGGWRVRTSGFAWGGGPKAAGRSSQARFDRMLAKFNEETLANTPVEQRCNEASLEEHRLALEVTALEAASAKARDNVEQRLTDEQVDRLVEGYARKIEAKTVERLAATRRYLEILETLMQHDMDFAERCTTMIDMLRSRGVTSRIGIDSLVASRDSFREAVVRNAWLSYTRLFPLVGYDAVRAAANALRGRLVQDVQAEYATYRQVLASSSQVQQRLVDMSLRLDHYLPLLAEDWEVFPIGGSQTEAITIRALIDQRQIPTVDVQFQQLMYLAELAVHVDGADPDRRIALYRRSMIKRSLRAAAYNHGDVLTANLSAVDRLELLQATWDEYTATLINCIDIAREGGSRIDGGLLNRYVELLKMLKHSAGELLVEASTELDSGAPALRKPYKVFADQRYVARTSGGHLVIGAEVQTASGRRLEVRSPMDQSLLHAFEWRDGGWQELVDPAVQQVAPEFAQSSDEHLRAAAVLADNAVVQLRAAEYVKEDVGAGQLRQLIDGHVANLQGCANKLVDDQGPLAKLVRQRLEEWSQQREALLAELYSKTHYPEADALLFLHKAGLLKIKYAPPRKVLADNSAMDEYIIERLSAAGASKGKPIWVAHFHFAGQADPADAFTNGHLKTWAQRRFGASEARLLASRGERIHRGRLSLEQVRGIIPFN</sequence>